<dbReference type="EMBL" id="JAACJO010000006">
    <property type="protein sequence ID" value="KAF5356877.1"/>
    <property type="molecule type" value="Genomic_DNA"/>
</dbReference>
<gene>
    <name evidence="2" type="ORF">D9756_006857</name>
</gene>
<evidence type="ECO:0000313" key="3">
    <source>
        <dbReference type="Proteomes" id="UP000559027"/>
    </source>
</evidence>
<reference evidence="2 3" key="1">
    <citation type="journal article" date="2020" name="ISME J.">
        <title>Uncovering the hidden diversity of litter-decomposition mechanisms in mushroom-forming fungi.</title>
        <authorList>
            <person name="Floudas D."/>
            <person name="Bentzer J."/>
            <person name="Ahren D."/>
            <person name="Johansson T."/>
            <person name="Persson P."/>
            <person name="Tunlid A."/>
        </authorList>
    </citation>
    <scope>NUCLEOTIDE SEQUENCE [LARGE SCALE GENOMIC DNA]</scope>
    <source>
        <strain evidence="2 3">CBS 146.42</strain>
    </source>
</reference>
<evidence type="ECO:0000256" key="1">
    <source>
        <dbReference type="SAM" id="MobiDB-lite"/>
    </source>
</evidence>
<feature type="region of interest" description="Disordered" evidence="1">
    <location>
        <begin position="1"/>
        <end position="52"/>
    </location>
</feature>
<keyword evidence="3" id="KW-1185">Reference proteome</keyword>
<sequence>MGVVKRSRKSLASTSHSDLLKLKFEPKVRRGDGAPPLRSRRPKRPQFRRGSDFMSLEQNQYFSGGVQQVASTTVDEDDKTERLSGVEVTGVLIAEVECDVSMDVEMQALDTAMQKGDENELGTASHNTREDSTRVPESIQGAGPREVTDNETPNPPLFRLSSSLELALTTFGDDFGDNQFSVKTIEHGKDFGLPETRIDSKKRRRDEDLGGCDDDREHSLNVVKLALNIHDHEEVETDVRQPKRHRQDF</sequence>
<dbReference type="AlphaFoldDB" id="A0A8H5G1Z5"/>
<dbReference type="OrthoDB" id="10688826at2759"/>
<dbReference type="Proteomes" id="UP000559027">
    <property type="component" value="Unassembled WGS sequence"/>
</dbReference>
<name>A0A8H5G1Z5_9AGAR</name>
<feature type="region of interest" description="Disordered" evidence="1">
    <location>
        <begin position="192"/>
        <end position="216"/>
    </location>
</feature>
<evidence type="ECO:0000313" key="2">
    <source>
        <dbReference type="EMBL" id="KAF5356877.1"/>
    </source>
</evidence>
<feature type="region of interest" description="Disordered" evidence="1">
    <location>
        <begin position="115"/>
        <end position="155"/>
    </location>
</feature>
<organism evidence="2 3">
    <name type="scientific">Leucocoprinus leucothites</name>
    <dbReference type="NCBI Taxonomy" id="201217"/>
    <lineage>
        <taxon>Eukaryota</taxon>
        <taxon>Fungi</taxon>
        <taxon>Dikarya</taxon>
        <taxon>Basidiomycota</taxon>
        <taxon>Agaricomycotina</taxon>
        <taxon>Agaricomycetes</taxon>
        <taxon>Agaricomycetidae</taxon>
        <taxon>Agaricales</taxon>
        <taxon>Agaricineae</taxon>
        <taxon>Agaricaceae</taxon>
        <taxon>Leucocoprinus</taxon>
    </lineage>
</organism>
<protein>
    <submittedName>
        <fullName evidence="2">Uncharacterized protein</fullName>
    </submittedName>
</protein>
<accession>A0A8H5G1Z5</accession>
<feature type="compositionally biased region" description="Basic and acidic residues" evidence="1">
    <location>
        <begin position="18"/>
        <end position="32"/>
    </location>
</feature>
<proteinExistence type="predicted"/>
<feature type="compositionally biased region" description="Basic residues" evidence="1">
    <location>
        <begin position="38"/>
        <end position="47"/>
    </location>
</feature>
<comment type="caution">
    <text evidence="2">The sequence shown here is derived from an EMBL/GenBank/DDBJ whole genome shotgun (WGS) entry which is preliminary data.</text>
</comment>